<dbReference type="EMBL" id="KZ819328">
    <property type="protein sequence ID" value="PWN20460.1"/>
    <property type="molecule type" value="Genomic_DNA"/>
</dbReference>
<feature type="region of interest" description="Disordered" evidence="1">
    <location>
        <begin position="257"/>
        <end position="395"/>
    </location>
</feature>
<evidence type="ECO:0000256" key="1">
    <source>
        <dbReference type="SAM" id="MobiDB-lite"/>
    </source>
</evidence>
<feature type="transmembrane region" description="Helical" evidence="2">
    <location>
        <begin position="33"/>
        <end position="56"/>
    </location>
</feature>
<name>A0A316U5I4_9BASI</name>
<evidence type="ECO:0008006" key="5">
    <source>
        <dbReference type="Google" id="ProtNLM"/>
    </source>
</evidence>
<sequence>MGLPERYSLTVPARDVRSAPPAVNPNLILILRFLLTALVCGLALATTIMCILVVVYYNTHDPIIRPSWGSLIFLIFLGFFTPIIYFGYNIFLPLMPFIKYGDFLYSIFMVKIELLLQFAMCVLWVSGALAYANDLRGYENCQFDGYLHYTEPADFHHVCDLINWAVPLAYATFGVQVLLWAFETTFGLYLFLFLDQDSLNEPHFTWGRRAFDWKKSAKQQLALQESNNGPTNYRARAVSAPTAGAGVAGLGAGYAAGRGGGRRGSAYREDGDSERYSDRTLSATELREEDEDGYTEGVTEMTETQMGDDRPRRPLSLGKRGKRGYNDEESGFDRSRSSQSQRSFSEGTGRGYRRNYDEGDEPMGYYPQENRRRGSLGRGPGVQTDEESTGWHLRQ</sequence>
<feature type="compositionally biased region" description="Basic and acidic residues" evidence="1">
    <location>
        <begin position="266"/>
        <end position="278"/>
    </location>
</feature>
<evidence type="ECO:0000313" key="3">
    <source>
        <dbReference type="EMBL" id="PWN20460.1"/>
    </source>
</evidence>
<accession>A0A316U5I4</accession>
<organism evidence="3 4">
    <name type="scientific">Pseudomicrostroma glucosiphilum</name>
    <dbReference type="NCBI Taxonomy" id="1684307"/>
    <lineage>
        <taxon>Eukaryota</taxon>
        <taxon>Fungi</taxon>
        <taxon>Dikarya</taxon>
        <taxon>Basidiomycota</taxon>
        <taxon>Ustilaginomycotina</taxon>
        <taxon>Exobasidiomycetes</taxon>
        <taxon>Microstromatales</taxon>
        <taxon>Microstromatales incertae sedis</taxon>
        <taxon>Pseudomicrostroma</taxon>
    </lineage>
</organism>
<dbReference type="Proteomes" id="UP000245942">
    <property type="component" value="Unassembled WGS sequence"/>
</dbReference>
<dbReference type="AlphaFoldDB" id="A0A316U5I4"/>
<dbReference type="GeneID" id="37014403"/>
<protein>
    <recommendedName>
        <fullName evidence="5">MARVEL domain-containing protein</fullName>
    </recommendedName>
</protein>
<keyword evidence="2" id="KW-1133">Transmembrane helix</keyword>
<feature type="transmembrane region" description="Helical" evidence="2">
    <location>
        <begin position="68"/>
        <end position="91"/>
    </location>
</feature>
<dbReference type="OrthoDB" id="2524732at2759"/>
<proteinExistence type="predicted"/>
<keyword evidence="2" id="KW-0472">Membrane</keyword>
<feature type="compositionally biased region" description="Low complexity" evidence="1">
    <location>
        <begin position="337"/>
        <end position="347"/>
    </location>
</feature>
<evidence type="ECO:0000313" key="4">
    <source>
        <dbReference type="Proteomes" id="UP000245942"/>
    </source>
</evidence>
<keyword evidence="4" id="KW-1185">Reference proteome</keyword>
<keyword evidence="2" id="KW-0812">Transmembrane</keyword>
<reference evidence="3 4" key="1">
    <citation type="journal article" date="2018" name="Mol. Biol. Evol.">
        <title>Broad Genomic Sampling Reveals a Smut Pathogenic Ancestry of the Fungal Clade Ustilaginomycotina.</title>
        <authorList>
            <person name="Kijpornyongpan T."/>
            <person name="Mondo S.J."/>
            <person name="Barry K."/>
            <person name="Sandor L."/>
            <person name="Lee J."/>
            <person name="Lipzen A."/>
            <person name="Pangilinan J."/>
            <person name="LaButti K."/>
            <person name="Hainaut M."/>
            <person name="Henrissat B."/>
            <person name="Grigoriev I.V."/>
            <person name="Spatafora J.W."/>
            <person name="Aime M.C."/>
        </authorList>
    </citation>
    <scope>NUCLEOTIDE SEQUENCE [LARGE SCALE GENOMIC DNA]</scope>
    <source>
        <strain evidence="3 4">MCA 4718</strain>
    </source>
</reference>
<dbReference type="RefSeq" id="XP_025347620.1">
    <property type="nucleotide sequence ID" value="XM_025492669.1"/>
</dbReference>
<evidence type="ECO:0000256" key="2">
    <source>
        <dbReference type="SAM" id="Phobius"/>
    </source>
</evidence>
<gene>
    <name evidence="3" type="ORF">BCV69DRAFT_283344</name>
</gene>
<feature type="transmembrane region" description="Helical" evidence="2">
    <location>
        <begin position="103"/>
        <end position="125"/>
    </location>
</feature>